<comment type="catalytic activity">
    <reaction evidence="15">
        <text>2 Fe(II)-[cytochrome c] + H2O2 + 2 H(+) = 2 Fe(III)-[cytochrome c] + 2 H2O</text>
        <dbReference type="Rhea" id="RHEA:16581"/>
        <dbReference type="Rhea" id="RHEA-COMP:10350"/>
        <dbReference type="Rhea" id="RHEA-COMP:14399"/>
        <dbReference type="ChEBI" id="CHEBI:15377"/>
        <dbReference type="ChEBI" id="CHEBI:15378"/>
        <dbReference type="ChEBI" id="CHEBI:16240"/>
        <dbReference type="ChEBI" id="CHEBI:29033"/>
        <dbReference type="ChEBI" id="CHEBI:29034"/>
        <dbReference type="EC" id="1.11.1.5"/>
    </reaction>
</comment>
<dbReference type="Pfam" id="PF00141">
    <property type="entry name" value="peroxidase"/>
    <property type="match status" value="1"/>
</dbReference>
<evidence type="ECO:0000256" key="16">
    <source>
        <dbReference type="SAM" id="MobiDB-lite"/>
    </source>
</evidence>
<dbReference type="EC" id="1.11.1.5" evidence="13"/>
<organism evidence="19 20">
    <name type="scientific">Carpinus fangiana</name>
    <dbReference type="NCBI Taxonomy" id="176857"/>
    <lineage>
        <taxon>Eukaryota</taxon>
        <taxon>Viridiplantae</taxon>
        <taxon>Streptophyta</taxon>
        <taxon>Embryophyta</taxon>
        <taxon>Tracheophyta</taxon>
        <taxon>Spermatophyta</taxon>
        <taxon>Magnoliopsida</taxon>
        <taxon>eudicotyledons</taxon>
        <taxon>Gunneridae</taxon>
        <taxon>Pentapetalae</taxon>
        <taxon>rosids</taxon>
        <taxon>fabids</taxon>
        <taxon>Fagales</taxon>
        <taxon>Betulaceae</taxon>
        <taxon>Carpinus</taxon>
    </lineage>
</organism>
<evidence type="ECO:0000259" key="17">
    <source>
        <dbReference type="PROSITE" id="PS50048"/>
    </source>
</evidence>
<sequence>MASTRTFSRIARSTPALSSTARATALAAPCRAFRQQSRRGYAEGGAPKSGGNGGLFAILGLAAAGGAGYYFYTQNAGEVKAQIKKYGPDFKPQASDYQDVYNAIAKKLENETDYDDGSYGPVLLRLGWHASGTFDVATGTGGSNGATMRFAPESDHGANAGLKAARDFLEPIKKMQGPTIPWRPGRADRDLSYCTPDGRLPDASKEQKHLRAIFGRMGFNDQEIVALSGAHALGRCHTDRSGFEGPWTFSPTVVTNDYFKLLLEEKWGWRKWDGPKQFEDTTTKTLMMLPTDMALIQDKTFKKHVERYAKDNDVFFKEFSDVLTKLFELGVPFQSSADSRIKFKASDELICDHRLPLLVCYIFEIQLQPHGGDMRRSLSIRRSSLVTYVSSGAGQHVANGMGVGKRNPRDSVTLGRENDGGLAYTMPAVRTGEITRRNGASAACEPCRIRKLACDHGSPVCARCVKRGKPDACNYHPAPMVGLKRRTTGQQKEASGSEGSPDISSTQPSTSHLPAPTLARAGAPPSLSQSPLAAYENQEEHHSIPAEESQPGYLGSTSFFSSLKESRNELDRSEVLGTSDIMSPSISESLRDVPSSISSADIEAGAAVLASFYPCDVLAELFERSFTHVCHPHTPETIMRDCWDSVRKHLEPLEHLPDRQEKLLEMSRCIFRNTMKVLPNPGSKSMRSYVSMFTGPNLRWESIGVIIAGTGAQILRWMNIDTPMSLSSVKVTRQTAKWLADASSRCINFCDDLNLVNDLTLWMLMDNLILISQLYGDASYLTWKRLGDLSSGIFALGLHTSLPQIQNPKFHVPRWLIEVRKQTMHSAYHCDLNLSMFMGRPPRLSSRYCTFESLPLELSNDELALEPAEMEAVVKKLNAQGERHIRDITLRPSRCREAYPMLRQREEILELCLGSLRDGETRARTERLLQQSQRLWDSKRKEFVYDQKMWSGHRPSRDCYVLLDAYLDHRYNDFLLQRVLVQRFNADPEELLVIADELLSNTLFLLGKENDADIDWTTSLYSLPSAGVLALELLKQQTQADYRPPPRAPPRSRIVQNLSVLIAALKWISREGVGNYSLGKQAKSTLERVLERVLNENCIPARVVRSVRQHDQTYSAADAHSVHGHRAGNPAGSTNDTGYTSSQNHNIGIGTPISNQDMSGGSGGMDGLPWIGQMDFDEAFWLGLEEHPLWDTRFDGLSGGVDG</sequence>
<dbReference type="InterPro" id="IPR001138">
    <property type="entry name" value="Zn2Cys6_DnaBD"/>
</dbReference>
<proteinExistence type="inferred from homology"/>
<evidence type="ECO:0000256" key="8">
    <source>
        <dbReference type="ARBA" id="ARBA00022723"/>
    </source>
</evidence>
<dbReference type="PRINTS" id="PR00459">
    <property type="entry name" value="ASPEROXIDASE"/>
</dbReference>
<evidence type="ECO:0000256" key="9">
    <source>
        <dbReference type="ARBA" id="ARBA00022946"/>
    </source>
</evidence>
<dbReference type="EMBL" id="VIBQ01000059">
    <property type="protein sequence ID" value="KAB8542143.1"/>
    <property type="molecule type" value="Genomic_DNA"/>
</dbReference>
<dbReference type="Pfam" id="PF00172">
    <property type="entry name" value="Zn_clus"/>
    <property type="match status" value="1"/>
</dbReference>
<reference evidence="19 20" key="1">
    <citation type="submission" date="2019-06" db="EMBL/GenBank/DDBJ databases">
        <title>A chromosomal-level reference genome of Carpinus fangiana (Coryloideae, Betulaceae).</title>
        <authorList>
            <person name="Yang X."/>
            <person name="Wang Z."/>
            <person name="Zhang L."/>
            <person name="Hao G."/>
            <person name="Liu J."/>
            <person name="Yang Y."/>
        </authorList>
    </citation>
    <scope>NUCLEOTIDE SEQUENCE [LARGE SCALE GENOMIC DNA]</scope>
    <source>
        <strain evidence="19">Cfa_2016G</strain>
        <tissue evidence="19">Leaf</tissue>
    </source>
</reference>
<evidence type="ECO:0000256" key="4">
    <source>
        <dbReference type="ARBA" id="ARBA00006873"/>
    </source>
</evidence>
<evidence type="ECO:0000256" key="12">
    <source>
        <dbReference type="ARBA" id="ARBA00023128"/>
    </source>
</evidence>
<evidence type="ECO:0000256" key="15">
    <source>
        <dbReference type="ARBA" id="ARBA00049265"/>
    </source>
</evidence>
<comment type="caution">
    <text evidence="19">The sequence shown here is derived from an EMBL/GenBank/DDBJ whole genome shotgun (WGS) entry which is preliminary data.</text>
</comment>
<dbReference type="Proteomes" id="UP000327013">
    <property type="component" value="Unassembled WGS sequence"/>
</dbReference>
<evidence type="ECO:0000256" key="1">
    <source>
        <dbReference type="ARBA" id="ARBA00001970"/>
    </source>
</evidence>
<dbReference type="CDD" id="cd00691">
    <property type="entry name" value="ascorbate_peroxidase"/>
    <property type="match status" value="1"/>
</dbReference>
<dbReference type="PRINTS" id="PR00458">
    <property type="entry name" value="PEROXIDASE"/>
</dbReference>
<dbReference type="GO" id="GO:0005758">
    <property type="term" value="C:mitochondrial intermembrane space"/>
    <property type="evidence" value="ECO:0007669"/>
    <property type="project" value="UniProtKB-SubCell"/>
</dbReference>
<comment type="cofactor">
    <cofactor evidence="1">
        <name>heme b</name>
        <dbReference type="ChEBI" id="CHEBI:60344"/>
    </cofactor>
</comment>
<dbReference type="GO" id="GO:0004130">
    <property type="term" value="F:cytochrome-c peroxidase activity"/>
    <property type="evidence" value="ECO:0007669"/>
    <property type="project" value="UniProtKB-EC"/>
</dbReference>
<dbReference type="EC" id="1.11.1.11" evidence="5"/>
<evidence type="ECO:0000313" key="19">
    <source>
        <dbReference type="EMBL" id="KAB8542143.1"/>
    </source>
</evidence>
<keyword evidence="9" id="KW-0809">Transit peptide</keyword>
<dbReference type="GO" id="GO:0020037">
    <property type="term" value="F:heme binding"/>
    <property type="evidence" value="ECO:0007669"/>
    <property type="project" value="InterPro"/>
</dbReference>
<dbReference type="InterPro" id="IPR019793">
    <property type="entry name" value="Peroxidases_heam-ligand_BS"/>
</dbReference>
<feature type="compositionally biased region" description="Polar residues" evidence="16">
    <location>
        <begin position="1131"/>
        <end position="1145"/>
    </location>
</feature>
<feature type="domain" description="Zn(2)-C6 fungal-type" evidence="17">
    <location>
        <begin position="443"/>
        <end position="475"/>
    </location>
</feature>
<evidence type="ECO:0000256" key="11">
    <source>
        <dbReference type="ARBA" id="ARBA00023004"/>
    </source>
</evidence>
<dbReference type="GO" id="GO:0042744">
    <property type="term" value="P:hydrogen peroxide catabolic process"/>
    <property type="evidence" value="ECO:0007669"/>
    <property type="project" value="TreeGrafter"/>
</dbReference>
<feature type="region of interest" description="Disordered" evidence="16">
    <location>
        <begin position="475"/>
        <end position="558"/>
    </location>
</feature>
<comment type="subcellular location">
    <subcellularLocation>
        <location evidence="3">Mitochondrion intermembrane space</location>
    </subcellularLocation>
    <subcellularLocation>
        <location evidence="2">Mitochondrion matrix</location>
    </subcellularLocation>
</comment>
<evidence type="ECO:0000256" key="13">
    <source>
        <dbReference type="ARBA" id="ARBA00039063"/>
    </source>
</evidence>
<keyword evidence="11" id="KW-0408">Iron</keyword>
<dbReference type="InterPro" id="IPR010255">
    <property type="entry name" value="Haem_peroxidase_sf"/>
</dbReference>
<evidence type="ECO:0000259" key="18">
    <source>
        <dbReference type="PROSITE" id="PS50873"/>
    </source>
</evidence>
<evidence type="ECO:0000256" key="10">
    <source>
        <dbReference type="ARBA" id="ARBA00023002"/>
    </source>
</evidence>
<dbReference type="InterPro" id="IPR002207">
    <property type="entry name" value="Peroxidase_I"/>
</dbReference>
<keyword evidence="20" id="KW-1185">Reference proteome</keyword>
<dbReference type="PROSITE" id="PS50873">
    <property type="entry name" value="PEROXIDASE_4"/>
    <property type="match status" value="1"/>
</dbReference>
<dbReference type="InterPro" id="IPR002016">
    <property type="entry name" value="Haem_peroxidase"/>
</dbReference>
<keyword evidence="10" id="KW-0560">Oxidoreductase</keyword>
<dbReference type="GO" id="GO:0034599">
    <property type="term" value="P:cellular response to oxidative stress"/>
    <property type="evidence" value="ECO:0007669"/>
    <property type="project" value="InterPro"/>
</dbReference>
<dbReference type="Gene3D" id="4.10.240.10">
    <property type="entry name" value="Zn(2)-C6 fungal-type DNA-binding domain"/>
    <property type="match status" value="1"/>
</dbReference>
<dbReference type="SUPFAM" id="SSF48113">
    <property type="entry name" value="Heme-dependent peroxidases"/>
    <property type="match status" value="1"/>
</dbReference>
<dbReference type="GO" id="GO:0000981">
    <property type="term" value="F:DNA-binding transcription factor activity, RNA polymerase II-specific"/>
    <property type="evidence" value="ECO:0007669"/>
    <property type="project" value="InterPro"/>
</dbReference>
<name>A0A5N6L437_9ROSI</name>
<evidence type="ECO:0000256" key="2">
    <source>
        <dbReference type="ARBA" id="ARBA00004305"/>
    </source>
</evidence>
<feature type="compositionally biased region" description="Polar residues" evidence="16">
    <location>
        <begin position="488"/>
        <end position="512"/>
    </location>
</feature>
<keyword evidence="6" id="KW-0575">Peroxidase</keyword>
<feature type="domain" description="Plant heme peroxidase family profile" evidence="18">
    <location>
        <begin position="158"/>
        <end position="347"/>
    </location>
</feature>
<dbReference type="InterPro" id="IPR036864">
    <property type="entry name" value="Zn2-C6_fun-type_DNA-bd_sf"/>
</dbReference>
<dbReference type="PANTHER" id="PTHR31356">
    <property type="entry name" value="THYLAKOID LUMENAL 29 KDA PROTEIN, CHLOROPLASTIC-RELATED"/>
    <property type="match status" value="1"/>
</dbReference>
<dbReference type="InterPro" id="IPR044831">
    <property type="entry name" value="Ccp1-like"/>
</dbReference>
<dbReference type="OrthoDB" id="2859658at2759"/>
<dbReference type="PROSITE" id="PS00463">
    <property type="entry name" value="ZN2_CY6_FUNGAL_1"/>
    <property type="match status" value="1"/>
</dbReference>
<evidence type="ECO:0000256" key="5">
    <source>
        <dbReference type="ARBA" id="ARBA00012940"/>
    </source>
</evidence>
<dbReference type="SUPFAM" id="SSF57701">
    <property type="entry name" value="Zn2/Cys6 DNA-binding domain"/>
    <property type="match status" value="1"/>
</dbReference>
<evidence type="ECO:0000313" key="20">
    <source>
        <dbReference type="Proteomes" id="UP000327013"/>
    </source>
</evidence>
<gene>
    <name evidence="19" type="ORF">FH972_025606</name>
</gene>
<comment type="similarity">
    <text evidence="4">Belongs to the peroxidase family. Ascorbate peroxidase subfamily.</text>
</comment>
<dbReference type="AlphaFoldDB" id="A0A5N6L437"/>
<dbReference type="PROSITE" id="PS00435">
    <property type="entry name" value="PEROXIDASE_1"/>
    <property type="match status" value="1"/>
</dbReference>
<feature type="region of interest" description="Disordered" evidence="16">
    <location>
        <begin position="1116"/>
        <end position="1145"/>
    </location>
</feature>
<dbReference type="PROSITE" id="PS50048">
    <property type="entry name" value="ZN2_CY6_FUNGAL_2"/>
    <property type="match status" value="1"/>
</dbReference>
<dbReference type="CDD" id="cd12148">
    <property type="entry name" value="fungal_TF_MHR"/>
    <property type="match status" value="1"/>
</dbReference>
<dbReference type="CDD" id="cd00067">
    <property type="entry name" value="GAL4"/>
    <property type="match status" value="1"/>
</dbReference>
<dbReference type="GO" id="GO:0000302">
    <property type="term" value="P:response to reactive oxygen species"/>
    <property type="evidence" value="ECO:0007669"/>
    <property type="project" value="TreeGrafter"/>
</dbReference>
<dbReference type="Gene3D" id="1.10.420.10">
    <property type="entry name" value="Peroxidase, domain 2"/>
    <property type="match status" value="1"/>
</dbReference>
<dbReference type="GO" id="GO:0005759">
    <property type="term" value="C:mitochondrial matrix"/>
    <property type="evidence" value="ECO:0007669"/>
    <property type="project" value="UniProtKB-SubCell"/>
</dbReference>
<dbReference type="InterPro" id="IPR019794">
    <property type="entry name" value="Peroxidases_AS"/>
</dbReference>
<dbReference type="GO" id="GO:0008270">
    <property type="term" value="F:zinc ion binding"/>
    <property type="evidence" value="ECO:0007669"/>
    <property type="project" value="InterPro"/>
</dbReference>
<keyword evidence="12" id="KW-0496">Mitochondrion</keyword>
<keyword evidence="7" id="KW-0349">Heme</keyword>
<protein>
    <recommendedName>
        <fullName evidence="14">Cytochrome c peroxidase, mitochondrial</fullName>
        <ecNumber evidence="5">1.11.1.11</ecNumber>
        <ecNumber evidence="13">1.11.1.5</ecNumber>
    </recommendedName>
</protein>
<dbReference type="Gene3D" id="1.10.520.10">
    <property type="match status" value="2"/>
</dbReference>
<keyword evidence="8" id="KW-0479">Metal-binding</keyword>
<evidence type="ECO:0000256" key="14">
    <source>
        <dbReference type="ARBA" id="ARBA00040313"/>
    </source>
</evidence>
<dbReference type="PANTHER" id="PTHR31356:SF58">
    <property type="entry name" value="CYTOCHROME C PEROXIDASE, MITOCHONDRIAL"/>
    <property type="match status" value="1"/>
</dbReference>
<dbReference type="PROSITE" id="PS00436">
    <property type="entry name" value="PEROXIDASE_2"/>
    <property type="match status" value="1"/>
</dbReference>
<evidence type="ECO:0000256" key="7">
    <source>
        <dbReference type="ARBA" id="ARBA00022617"/>
    </source>
</evidence>
<accession>A0A5N6L437</accession>
<evidence type="ECO:0000256" key="6">
    <source>
        <dbReference type="ARBA" id="ARBA00022559"/>
    </source>
</evidence>
<evidence type="ECO:0000256" key="3">
    <source>
        <dbReference type="ARBA" id="ARBA00004569"/>
    </source>
</evidence>
<dbReference type="SMART" id="SM00066">
    <property type="entry name" value="GAL4"/>
    <property type="match status" value="1"/>
</dbReference>
<dbReference type="FunFam" id="1.10.420.10:FF:000009">
    <property type="entry name" value="Ascorbate peroxidase"/>
    <property type="match status" value="1"/>
</dbReference>
<dbReference type="GO" id="GO:0016688">
    <property type="term" value="F:L-ascorbate peroxidase activity"/>
    <property type="evidence" value="ECO:0007669"/>
    <property type="project" value="UniProtKB-EC"/>
</dbReference>